<organism evidence="10 11">
    <name type="scientific">Klebsiella aerogenes</name>
    <name type="common">Enterobacter aerogenes</name>
    <dbReference type="NCBI Taxonomy" id="548"/>
    <lineage>
        <taxon>Bacteria</taxon>
        <taxon>Pseudomonadati</taxon>
        <taxon>Pseudomonadota</taxon>
        <taxon>Gammaproteobacteria</taxon>
        <taxon>Enterobacterales</taxon>
        <taxon>Enterobacteriaceae</taxon>
        <taxon>Klebsiella/Raoultella group</taxon>
        <taxon>Klebsiella</taxon>
    </lineage>
</organism>
<dbReference type="Proteomes" id="UP000514462">
    <property type="component" value="Chromosome"/>
</dbReference>
<evidence type="ECO:0000256" key="4">
    <source>
        <dbReference type="ARBA" id="ARBA00023014"/>
    </source>
</evidence>
<sequence length="78" mass="8642">MASLIDVRDMLALQGRMEAAQLSVRLHTPRPLIDAILSRLEAMGKVVRKTEDADGCLSGSCKSCPEGKACLREWWSLR</sequence>
<accession>A0AAP9QWS1</accession>
<evidence type="ECO:0000256" key="8">
    <source>
        <dbReference type="HAMAP-Rule" id="MF_01586"/>
    </source>
</evidence>
<gene>
    <name evidence="8 10" type="primary">feoC</name>
    <name evidence="10" type="ORF">HV331_12210</name>
</gene>
<evidence type="ECO:0000256" key="2">
    <source>
        <dbReference type="ARBA" id="ARBA00022723"/>
    </source>
</evidence>
<dbReference type="InterPro" id="IPR036390">
    <property type="entry name" value="WH_DNA-bd_sf"/>
</dbReference>
<name>A0AAP9QWS1_KLEAE</name>
<keyword evidence="1 8" id="KW-0678">Repressor</keyword>
<keyword evidence="2 8" id="KW-0479">Metal-binding</keyword>
<dbReference type="AlphaFoldDB" id="A0AAP9QWS1"/>
<dbReference type="InterPro" id="IPR015102">
    <property type="entry name" value="Tscrpt_reg_HTH_FeoC"/>
</dbReference>
<comment type="function">
    <text evidence="8">May function as a transcriptional regulator that controls feoABC expression.</text>
</comment>
<keyword evidence="6 8" id="KW-0238">DNA-binding</keyword>
<dbReference type="Pfam" id="PF09012">
    <property type="entry name" value="FeoC"/>
    <property type="match status" value="1"/>
</dbReference>
<feature type="binding site" evidence="8">
    <location>
        <position position="70"/>
    </location>
    <ligand>
        <name>iron-sulfur cluster</name>
        <dbReference type="ChEBI" id="CHEBI:30408"/>
    </ligand>
</feature>
<keyword evidence="7 8" id="KW-0804">Transcription</keyword>
<evidence type="ECO:0000256" key="5">
    <source>
        <dbReference type="ARBA" id="ARBA00023015"/>
    </source>
</evidence>
<dbReference type="RefSeq" id="WP_045375826.1">
    <property type="nucleotide sequence ID" value="NZ_CABHFP010000003.1"/>
</dbReference>
<dbReference type="GO" id="GO:0003677">
    <property type="term" value="F:DNA binding"/>
    <property type="evidence" value="ECO:0007669"/>
    <property type="project" value="UniProtKB-KW"/>
</dbReference>
<reference evidence="11" key="1">
    <citation type="submission" date="2020-06" db="EMBL/GenBank/DDBJ databases">
        <title>REHAB project genomes.</title>
        <authorList>
            <person name="Shaw L.P."/>
        </authorList>
    </citation>
    <scope>NUCLEOTIDE SEQUENCE [LARGE SCALE GENOMIC DNA]</scope>
    <source>
        <strain evidence="11">RHBSTW-00938</strain>
    </source>
</reference>
<dbReference type="Gene3D" id="1.10.10.10">
    <property type="entry name" value="Winged helix-like DNA-binding domain superfamily/Winged helix DNA-binding domain"/>
    <property type="match status" value="1"/>
</dbReference>
<feature type="domain" description="Transcriptional regulator HTH-type FeoC" evidence="9">
    <location>
        <begin position="3"/>
        <end position="68"/>
    </location>
</feature>
<feature type="binding site" evidence="8">
    <location>
        <position position="64"/>
    </location>
    <ligand>
        <name>iron-sulfur cluster</name>
        <dbReference type="ChEBI" id="CHEBI:30408"/>
    </ligand>
</feature>
<dbReference type="EMBL" id="CP055904">
    <property type="protein sequence ID" value="QMR40197.1"/>
    <property type="molecule type" value="Genomic_DNA"/>
</dbReference>
<dbReference type="InterPro" id="IPR023732">
    <property type="entry name" value="FeoC"/>
</dbReference>
<dbReference type="NCBIfam" id="NF011960">
    <property type="entry name" value="PRK15431.1"/>
    <property type="match status" value="1"/>
</dbReference>
<evidence type="ECO:0000313" key="10">
    <source>
        <dbReference type="EMBL" id="QMR40197.1"/>
    </source>
</evidence>
<dbReference type="GO" id="GO:0051536">
    <property type="term" value="F:iron-sulfur cluster binding"/>
    <property type="evidence" value="ECO:0007669"/>
    <property type="project" value="UniProtKB-KW"/>
</dbReference>
<evidence type="ECO:0000256" key="3">
    <source>
        <dbReference type="ARBA" id="ARBA00023004"/>
    </source>
</evidence>
<dbReference type="InterPro" id="IPR036388">
    <property type="entry name" value="WH-like_DNA-bd_sf"/>
</dbReference>
<evidence type="ECO:0000259" key="9">
    <source>
        <dbReference type="Pfam" id="PF09012"/>
    </source>
</evidence>
<evidence type="ECO:0000256" key="7">
    <source>
        <dbReference type="ARBA" id="ARBA00023163"/>
    </source>
</evidence>
<dbReference type="HAMAP" id="MF_01586">
    <property type="entry name" value="FeoC"/>
    <property type="match status" value="1"/>
</dbReference>
<protein>
    <recommendedName>
        <fullName evidence="8">Probable [Fe-S]-dependent transcriptional repressor</fullName>
    </recommendedName>
</protein>
<comment type="similarity">
    <text evidence="8">Belongs to the FeoC family.</text>
</comment>
<feature type="binding site" evidence="8">
    <location>
        <position position="56"/>
    </location>
    <ligand>
        <name>iron-sulfur cluster</name>
        <dbReference type="ChEBI" id="CHEBI:30408"/>
    </ligand>
</feature>
<evidence type="ECO:0000256" key="6">
    <source>
        <dbReference type="ARBA" id="ARBA00023125"/>
    </source>
</evidence>
<keyword evidence="5 8" id="KW-0805">Transcription regulation</keyword>
<proteinExistence type="inferred from homology"/>
<dbReference type="SUPFAM" id="SSF46785">
    <property type="entry name" value="Winged helix' DNA-binding domain"/>
    <property type="match status" value="1"/>
</dbReference>
<evidence type="ECO:0000256" key="1">
    <source>
        <dbReference type="ARBA" id="ARBA00022491"/>
    </source>
</evidence>
<keyword evidence="4 8" id="KW-0411">Iron-sulfur</keyword>
<dbReference type="GO" id="GO:0005506">
    <property type="term" value="F:iron ion binding"/>
    <property type="evidence" value="ECO:0007669"/>
    <property type="project" value="UniProtKB-UniRule"/>
</dbReference>
<keyword evidence="3 8" id="KW-0408">Iron</keyword>
<evidence type="ECO:0000313" key="11">
    <source>
        <dbReference type="Proteomes" id="UP000514462"/>
    </source>
</evidence>
<feature type="binding site" evidence="8">
    <location>
        <position position="61"/>
    </location>
    <ligand>
        <name>iron-sulfur cluster</name>
        <dbReference type="ChEBI" id="CHEBI:30408"/>
    </ligand>
</feature>